<reference evidence="5 6" key="1">
    <citation type="submission" date="2017-07" db="EMBL/GenBank/DDBJ databases">
        <title>The new phylogeny of genus Mycobacterium.</title>
        <authorList>
            <person name="Tortoli E."/>
            <person name="Trovato A."/>
            <person name="Cirillo D.M."/>
        </authorList>
    </citation>
    <scope>NUCLEOTIDE SEQUENCE [LARGE SCALE GENOMIC DNA]</scope>
    <source>
        <strain evidence="5 6">ATCC 33027</strain>
    </source>
</reference>
<dbReference type="InterPro" id="IPR024412">
    <property type="entry name" value="Lsr2_dim_dom"/>
</dbReference>
<feature type="domain" description="Lsr2 DNA-binding" evidence="4">
    <location>
        <begin position="85"/>
        <end position="114"/>
    </location>
</feature>
<keyword evidence="1" id="KW-0238">DNA-binding</keyword>
<dbReference type="Pfam" id="PF11774">
    <property type="entry name" value="Lsr2"/>
    <property type="match status" value="1"/>
</dbReference>
<evidence type="ECO:0000256" key="2">
    <source>
        <dbReference type="SAM" id="MobiDB-lite"/>
    </source>
</evidence>
<feature type="region of interest" description="Disordered" evidence="2">
    <location>
        <begin position="115"/>
        <end position="146"/>
    </location>
</feature>
<keyword evidence="6" id="KW-1185">Reference proteome</keyword>
<comment type="caution">
    <text evidence="5">The sequence shown here is derived from an EMBL/GenBank/DDBJ whole genome shotgun (WGS) entry which is preliminary data.</text>
</comment>
<dbReference type="InterPro" id="IPR055370">
    <property type="entry name" value="Lsr2_DNA-bd"/>
</dbReference>
<feature type="compositionally biased region" description="Basic and acidic residues" evidence="2">
    <location>
        <begin position="45"/>
        <end position="56"/>
    </location>
</feature>
<dbReference type="InterPro" id="IPR042261">
    <property type="entry name" value="Lsr2-like_dimerization"/>
</dbReference>
<evidence type="ECO:0000259" key="3">
    <source>
        <dbReference type="Pfam" id="PF11774"/>
    </source>
</evidence>
<accession>A0A255DQW8</accession>
<feature type="domain" description="Lsr2 dimerization" evidence="3">
    <location>
        <begin position="1"/>
        <end position="59"/>
    </location>
</feature>
<dbReference type="RefSeq" id="WP_094477215.1">
    <property type="nucleotide sequence ID" value="NZ_NOZR01000003.1"/>
</dbReference>
<feature type="compositionally biased region" description="Low complexity" evidence="2">
    <location>
        <begin position="124"/>
        <end position="139"/>
    </location>
</feature>
<dbReference type="GO" id="GO:0003677">
    <property type="term" value="F:DNA binding"/>
    <property type="evidence" value="ECO:0007669"/>
    <property type="project" value="UniProtKB-KW"/>
</dbReference>
<dbReference type="GO" id="GO:0016746">
    <property type="term" value="F:acyltransferase activity"/>
    <property type="evidence" value="ECO:0007669"/>
    <property type="project" value="InterPro"/>
</dbReference>
<name>A0A255DQW8_9MYCO</name>
<dbReference type="Gene3D" id="4.10.320.10">
    <property type="entry name" value="E3-binding domain"/>
    <property type="match status" value="1"/>
</dbReference>
<gene>
    <name evidence="5" type="ORF">CG716_05505</name>
</gene>
<evidence type="ECO:0000256" key="1">
    <source>
        <dbReference type="ARBA" id="ARBA00023125"/>
    </source>
</evidence>
<dbReference type="OrthoDB" id="4113332at2"/>
<sequence>MGKRVTVTLFDDLEPEVEATTEREWTVDGIGYHLDLSEKNAKAFDKDQAKWTEKATRVGRATTTRAKRGGRATHSGGEEGLPLGDIRTWAQANGHDVADRGRVSAEVVRAWKAAGSPVGEAAKKAAGAPAKKAAAPTAKEPAKVES</sequence>
<dbReference type="EMBL" id="NOZR01000003">
    <property type="protein sequence ID" value="OYN81798.1"/>
    <property type="molecule type" value="Genomic_DNA"/>
</dbReference>
<evidence type="ECO:0008006" key="7">
    <source>
        <dbReference type="Google" id="ProtNLM"/>
    </source>
</evidence>
<dbReference type="Pfam" id="PF23359">
    <property type="entry name" value="Lsr2_DNA-bd"/>
    <property type="match status" value="1"/>
</dbReference>
<organism evidence="5 6">
    <name type="scientific">Mycolicibacterium sphagni</name>
    <dbReference type="NCBI Taxonomy" id="1786"/>
    <lineage>
        <taxon>Bacteria</taxon>
        <taxon>Bacillati</taxon>
        <taxon>Actinomycetota</taxon>
        <taxon>Actinomycetes</taxon>
        <taxon>Mycobacteriales</taxon>
        <taxon>Mycobacteriaceae</taxon>
        <taxon>Mycolicibacterium</taxon>
    </lineage>
</organism>
<proteinExistence type="predicted"/>
<evidence type="ECO:0000313" key="5">
    <source>
        <dbReference type="EMBL" id="OYN81798.1"/>
    </source>
</evidence>
<evidence type="ECO:0000313" key="6">
    <source>
        <dbReference type="Proteomes" id="UP000216063"/>
    </source>
</evidence>
<protein>
    <recommendedName>
        <fullName evidence="7">Lsr2 family protein</fullName>
    </recommendedName>
</protein>
<evidence type="ECO:0000259" key="4">
    <source>
        <dbReference type="Pfam" id="PF23359"/>
    </source>
</evidence>
<dbReference type="AlphaFoldDB" id="A0A255DQW8"/>
<dbReference type="InterPro" id="IPR036625">
    <property type="entry name" value="E3-bd_dom_sf"/>
</dbReference>
<dbReference type="Proteomes" id="UP000216063">
    <property type="component" value="Unassembled WGS sequence"/>
</dbReference>
<dbReference type="Gene3D" id="3.30.60.230">
    <property type="entry name" value="Lsr2, dimerization domain"/>
    <property type="match status" value="1"/>
</dbReference>
<feature type="region of interest" description="Disordered" evidence="2">
    <location>
        <begin position="45"/>
        <end position="83"/>
    </location>
</feature>